<dbReference type="Proteomes" id="UP000001514">
    <property type="component" value="Unassembled WGS sequence"/>
</dbReference>
<evidence type="ECO:0000313" key="9">
    <source>
        <dbReference type="Proteomes" id="UP000001514"/>
    </source>
</evidence>
<evidence type="ECO:0000256" key="5">
    <source>
        <dbReference type="PROSITE-ProRule" id="PRU00552"/>
    </source>
</evidence>
<evidence type="ECO:0000256" key="1">
    <source>
        <dbReference type="ARBA" id="ARBA00022741"/>
    </source>
</evidence>
<dbReference type="GO" id="GO:0003724">
    <property type="term" value="F:RNA helicase activity"/>
    <property type="evidence" value="ECO:0007669"/>
    <property type="project" value="InterPro"/>
</dbReference>
<evidence type="ECO:0000259" key="7">
    <source>
        <dbReference type="PROSITE" id="PS51195"/>
    </source>
</evidence>
<dbReference type="InParanoid" id="D8S1N9"/>
<dbReference type="PANTHER" id="PTHR33129:SF1">
    <property type="entry name" value="ATP-BINDING PROTEIN"/>
    <property type="match status" value="1"/>
</dbReference>
<name>D8S1N9_SELML</name>
<proteinExistence type="predicted"/>
<dbReference type="InterPro" id="IPR014001">
    <property type="entry name" value="Helicase_ATP-bd"/>
</dbReference>
<dbReference type="InterPro" id="IPR011545">
    <property type="entry name" value="DEAD/DEAH_box_helicase_dom"/>
</dbReference>
<organism evidence="9">
    <name type="scientific">Selaginella moellendorffii</name>
    <name type="common">Spikemoss</name>
    <dbReference type="NCBI Taxonomy" id="88036"/>
    <lineage>
        <taxon>Eukaryota</taxon>
        <taxon>Viridiplantae</taxon>
        <taxon>Streptophyta</taxon>
        <taxon>Embryophyta</taxon>
        <taxon>Tracheophyta</taxon>
        <taxon>Lycopodiopsida</taxon>
        <taxon>Selaginellales</taxon>
        <taxon>Selaginellaceae</taxon>
        <taxon>Selaginella</taxon>
    </lineage>
</organism>
<dbReference type="STRING" id="88036.D8S1N9"/>
<evidence type="ECO:0000256" key="4">
    <source>
        <dbReference type="ARBA" id="ARBA00022840"/>
    </source>
</evidence>
<gene>
    <name evidence="8" type="ORF">SELMODRAFT_417192</name>
</gene>
<dbReference type="InterPro" id="IPR014014">
    <property type="entry name" value="RNA_helicase_DEAD_Q_motif"/>
</dbReference>
<dbReference type="InterPro" id="IPR052980">
    <property type="entry name" value="Crinkler_effector"/>
</dbReference>
<dbReference type="Gramene" id="EFJ21738">
    <property type="protein sequence ID" value="EFJ21738"/>
    <property type="gene ID" value="SELMODRAFT_417192"/>
</dbReference>
<keyword evidence="1" id="KW-0547">Nucleotide-binding</keyword>
<protein>
    <recommendedName>
        <fullName evidence="10">RNA helicase</fullName>
    </recommendedName>
</protein>
<sequence length="940" mass="105143">MWRAVGMRGRSKGVALSSFRYWLRANEPVGADWSAHPPKCGYSTGALPDAYSNNWRQEASSELRNVQKEFQAFPESQFEVVKDVDGASFLRLPQFLCDEWGYGTADCEPLLLKRDCYDVLCSKIDGFFKTPRAKSVVVLGNPGIGKSAYCVYLLWHLVQGNAEWSMIILKYAEGSGLFFVFTKDGQGNTVVNLNRDSDAVRRLVKQHRGRVWYLADKRVPMVHWTLPGHCHFVLTCSPAKENHFQFSKYPVTATYYLPVWSKEEIMQLNKAVFKLPDQDVHEAFKLWGGIPRHVLANRSRSSDILLYFAIKSEARQMVVDVPGNNESIEKEEDYLQVYHYDVDVTSCELHDVFAPLKFASDFVAAGVARLLRPSLIDNIAGGHASEKLRASLFDAFFHCLLERNISVSSKEMDEQGKWGPLLNEDLPLVRFEFAPKSVGNNAVLPSFILDCTVVRPESRSNRSWDLILGRRVLQATVTSRRDGKKLEVTEGLVEALSFLRRCYGDGTKLELIYFVPRKMFESFTPTLPGGVNAVSRAEAVKRFTTKLNVKVKKMCLRVDQSLADVATLKAFNLPNLASPTCRLAQFTESKTFDAMGLRASLLQGISDCGYKVPTPLQQSAIAAFCAGLNVLKQGPRRSGCTTALCVSVLQRVDLSRGPFQAVVVATSRNDALQIMRQMVGLRSKDVNLKVRCFSSDGAEEWHVLVGTPPDVYEACNRLPKDSLVSLSVLGMDDADEISKTFGLEEVRLLVSLMPEQRQFGIFGSTMPAAVLDFVSQETKCFVIIFIVSIIDDSKAHDTALSRCWNVVDDANAALPWIMSKDGKHRILLAMDLETREGVALVIAMAVEHFEEQCDPQVEEISVCVLSVFHVMTIEKGDLNLLGRKTKTKITATRSTALPLVSLGRPSFCAHCQGEVEVKLQGWLRWSSELLEEQRGRFHGH</sequence>
<dbReference type="Gene3D" id="3.40.50.300">
    <property type="entry name" value="P-loop containing nucleotide triphosphate hydrolases"/>
    <property type="match status" value="1"/>
</dbReference>
<keyword evidence="9" id="KW-1185">Reference proteome</keyword>
<feature type="domain" description="Helicase ATP-binding" evidence="6">
    <location>
        <begin position="621"/>
        <end position="784"/>
    </location>
</feature>
<dbReference type="KEGG" id="smo:SELMODRAFT_417192"/>
<dbReference type="HOGENOM" id="CLU_323767_0_0_1"/>
<dbReference type="PROSITE" id="PS51195">
    <property type="entry name" value="Q_MOTIF"/>
    <property type="match status" value="1"/>
</dbReference>
<evidence type="ECO:0000256" key="3">
    <source>
        <dbReference type="ARBA" id="ARBA00022806"/>
    </source>
</evidence>
<evidence type="ECO:0008006" key="10">
    <source>
        <dbReference type="Google" id="ProtNLM"/>
    </source>
</evidence>
<dbReference type="GO" id="GO:0005524">
    <property type="term" value="F:ATP binding"/>
    <property type="evidence" value="ECO:0007669"/>
    <property type="project" value="UniProtKB-KW"/>
</dbReference>
<dbReference type="Pfam" id="PF00270">
    <property type="entry name" value="DEAD"/>
    <property type="match status" value="1"/>
</dbReference>
<evidence type="ECO:0000256" key="2">
    <source>
        <dbReference type="ARBA" id="ARBA00022801"/>
    </source>
</evidence>
<keyword evidence="3" id="KW-0347">Helicase</keyword>
<dbReference type="eggNOG" id="KOG0327">
    <property type="taxonomic scope" value="Eukaryota"/>
</dbReference>
<evidence type="ECO:0000313" key="8">
    <source>
        <dbReference type="EMBL" id="EFJ21738.1"/>
    </source>
</evidence>
<keyword evidence="4" id="KW-0067">ATP-binding</keyword>
<evidence type="ECO:0000259" key="6">
    <source>
        <dbReference type="PROSITE" id="PS51192"/>
    </source>
</evidence>
<dbReference type="SUPFAM" id="SSF52540">
    <property type="entry name" value="P-loop containing nucleoside triphosphate hydrolases"/>
    <property type="match status" value="2"/>
</dbReference>
<dbReference type="InterPro" id="IPR027417">
    <property type="entry name" value="P-loop_NTPase"/>
</dbReference>
<dbReference type="PANTHER" id="PTHR33129">
    <property type="entry name" value="PROTEIN KINASE DOMAIN-CONTAINING PROTEIN-RELATED"/>
    <property type="match status" value="1"/>
</dbReference>
<dbReference type="PROSITE" id="PS51192">
    <property type="entry name" value="HELICASE_ATP_BIND_1"/>
    <property type="match status" value="1"/>
</dbReference>
<dbReference type="EMBL" id="GL377598">
    <property type="protein sequence ID" value="EFJ21738.1"/>
    <property type="molecule type" value="Genomic_DNA"/>
</dbReference>
<dbReference type="GO" id="GO:0003676">
    <property type="term" value="F:nucleic acid binding"/>
    <property type="evidence" value="ECO:0007669"/>
    <property type="project" value="InterPro"/>
</dbReference>
<keyword evidence="2" id="KW-0378">Hydrolase</keyword>
<feature type="domain" description="DEAD-box RNA helicase Q" evidence="7">
    <location>
        <begin position="590"/>
        <end position="618"/>
    </location>
</feature>
<dbReference type="GO" id="GO:0016787">
    <property type="term" value="F:hydrolase activity"/>
    <property type="evidence" value="ECO:0007669"/>
    <property type="project" value="UniProtKB-KW"/>
</dbReference>
<dbReference type="AlphaFoldDB" id="D8S1N9"/>
<reference evidence="8 9" key="1">
    <citation type="journal article" date="2011" name="Science">
        <title>The Selaginella genome identifies genetic changes associated with the evolution of vascular plants.</title>
        <authorList>
            <person name="Banks J.A."/>
            <person name="Nishiyama T."/>
            <person name="Hasebe M."/>
            <person name="Bowman J.L."/>
            <person name="Gribskov M."/>
            <person name="dePamphilis C."/>
            <person name="Albert V.A."/>
            <person name="Aono N."/>
            <person name="Aoyama T."/>
            <person name="Ambrose B.A."/>
            <person name="Ashton N.W."/>
            <person name="Axtell M.J."/>
            <person name="Barker E."/>
            <person name="Barker M.S."/>
            <person name="Bennetzen J.L."/>
            <person name="Bonawitz N.D."/>
            <person name="Chapple C."/>
            <person name="Cheng C."/>
            <person name="Correa L.G."/>
            <person name="Dacre M."/>
            <person name="DeBarry J."/>
            <person name="Dreyer I."/>
            <person name="Elias M."/>
            <person name="Engstrom E.M."/>
            <person name="Estelle M."/>
            <person name="Feng L."/>
            <person name="Finet C."/>
            <person name="Floyd S.K."/>
            <person name="Frommer W.B."/>
            <person name="Fujita T."/>
            <person name="Gramzow L."/>
            <person name="Gutensohn M."/>
            <person name="Harholt J."/>
            <person name="Hattori M."/>
            <person name="Heyl A."/>
            <person name="Hirai T."/>
            <person name="Hiwatashi Y."/>
            <person name="Ishikawa M."/>
            <person name="Iwata M."/>
            <person name="Karol K.G."/>
            <person name="Koehler B."/>
            <person name="Kolukisaoglu U."/>
            <person name="Kubo M."/>
            <person name="Kurata T."/>
            <person name="Lalonde S."/>
            <person name="Li K."/>
            <person name="Li Y."/>
            <person name="Litt A."/>
            <person name="Lyons E."/>
            <person name="Manning G."/>
            <person name="Maruyama T."/>
            <person name="Michael T.P."/>
            <person name="Mikami K."/>
            <person name="Miyazaki S."/>
            <person name="Morinaga S."/>
            <person name="Murata T."/>
            <person name="Mueller-Roeber B."/>
            <person name="Nelson D.R."/>
            <person name="Obara M."/>
            <person name="Oguri Y."/>
            <person name="Olmstead R.G."/>
            <person name="Onodera N."/>
            <person name="Petersen B.L."/>
            <person name="Pils B."/>
            <person name="Prigge M."/>
            <person name="Rensing S.A."/>
            <person name="Riano-Pachon D.M."/>
            <person name="Roberts A.W."/>
            <person name="Sato Y."/>
            <person name="Scheller H.V."/>
            <person name="Schulz B."/>
            <person name="Schulz C."/>
            <person name="Shakirov E.V."/>
            <person name="Shibagaki N."/>
            <person name="Shinohara N."/>
            <person name="Shippen D.E."/>
            <person name="Soerensen I."/>
            <person name="Sotooka R."/>
            <person name="Sugimoto N."/>
            <person name="Sugita M."/>
            <person name="Sumikawa N."/>
            <person name="Tanurdzic M."/>
            <person name="Theissen G."/>
            <person name="Ulvskov P."/>
            <person name="Wakazuki S."/>
            <person name="Weng J.K."/>
            <person name="Willats W.W."/>
            <person name="Wipf D."/>
            <person name="Wolf P.G."/>
            <person name="Yang L."/>
            <person name="Zimmer A.D."/>
            <person name="Zhu Q."/>
            <person name="Mitros T."/>
            <person name="Hellsten U."/>
            <person name="Loque D."/>
            <person name="Otillar R."/>
            <person name="Salamov A."/>
            <person name="Schmutz J."/>
            <person name="Shapiro H."/>
            <person name="Lindquist E."/>
            <person name="Lucas S."/>
            <person name="Rokhsar D."/>
            <person name="Grigoriev I.V."/>
        </authorList>
    </citation>
    <scope>NUCLEOTIDE SEQUENCE [LARGE SCALE GENOMIC DNA]</scope>
</reference>
<feature type="short sequence motif" description="Q motif" evidence="5">
    <location>
        <begin position="590"/>
        <end position="618"/>
    </location>
</feature>
<accession>D8S1N9</accession>